<keyword evidence="4" id="KW-1185">Reference proteome</keyword>
<keyword evidence="2" id="KW-0804">Transcription</keyword>
<evidence type="ECO:0000313" key="3">
    <source>
        <dbReference type="EMBL" id="MBK3493859.1"/>
    </source>
</evidence>
<reference evidence="3 4" key="1">
    <citation type="submission" date="2020-12" db="EMBL/GenBank/DDBJ databases">
        <title>YIM B01967 draft genome.</title>
        <authorList>
            <person name="Yan X."/>
        </authorList>
    </citation>
    <scope>NUCLEOTIDE SEQUENCE [LARGE SCALE GENOMIC DNA]</scope>
    <source>
        <strain evidence="3 4">YIM B01967</strain>
    </source>
</reference>
<dbReference type="InterPro" id="IPR016032">
    <property type="entry name" value="Sig_transdc_resp-reg_C-effctor"/>
</dbReference>
<dbReference type="SUPFAM" id="SSF46894">
    <property type="entry name" value="C-terminal effector domain of the bipartite response regulators"/>
    <property type="match status" value="1"/>
</dbReference>
<protein>
    <recommendedName>
        <fullName evidence="5">HTH luxR-type domain-containing protein</fullName>
    </recommendedName>
</protein>
<accession>A0ABS1H3H6</accession>
<evidence type="ECO:0000256" key="1">
    <source>
        <dbReference type="ARBA" id="ARBA00023015"/>
    </source>
</evidence>
<dbReference type="Gene3D" id="1.10.10.10">
    <property type="entry name" value="Winged helix-like DNA-binding domain superfamily/Winged helix DNA-binding domain"/>
    <property type="match status" value="1"/>
</dbReference>
<evidence type="ECO:0008006" key="5">
    <source>
        <dbReference type="Google" id="ProtNLM"/>
    </source>
</evidence>
<dbReference type="EMBL" id="JAEOAH010000003">
    <property type="protein sequence ID" value="MBK3493859.1"/>
    <property type="molecule type" value="Genomic_DNA"/>
</dbReference>
<dbReference type="RefSeq" id="WP_200747875.1">
    <property type="nucleotide sequence ID" value="NZ_JAEOAH010000003.1"/>
</dbReference>
<dbReference type="InterPro" id="IPR036388">
    <property type="entry name" value="WH-like_DNA-bd_sf"/>
</dbReference>
<name>A0ABS1H3H6_9BACL</name>
<organism evidence="3 4">
    <name type="scientific">Viridibacillus soli</name>
    <dbReference type="NCBI Taxonomy" id="2798301"/>
    <lineage>
        <taxon>Bacteria</taxon>
        <taxon>Bacillati</taxon>
        <taxon>Bacillota</taxon>
        <taxon>Bacilli</taxon>
        <taxon>Bacillales</taxon>
        <taxon>Caryophanaceae</taxon>
        <taxon>Viridibacillus</taxon>
    </lineage>
</organism>
<proteinExistence type="predicted"/>
<evidence type="ECO:0000256" key="2">
    <source>
        <dbReference type="ARBA" id="ARBA00023163"/>
    </source>
</evidence>
<evidence type="ECO:0000313" key="4">
    <source>
        <dbReference type="Proteomes" id="UP000618943"/>
    </source>
</evidence>
<dbReference type="Proteomes" id="UP000618943">
    <property type="component" value="Unassembled WGS sequence"/>
</dbReference>
<comment type="caution">
    <text evidence="3">The sequence shown here is derived from an EMBL/GenBank/DDBJ whole genome shotgun (WGS) entry which is preliminary data.</text>
</comment>
<gene>
    <name evidence="3" type="ORF">JFL43_03095</name>
</gene>
<keyword evidence="1" id="KW-0805">Transcription regulation</keyword>
<sequence length="121" mass="14276">MGYAIFYHISRCTSKKRIAKYEENICSVQQVVDDIQTDREAEVLFLIPEGLSMRWIGRHMGLSHTSIQNIRNSIIDEMLHQNIVLFLRILKNKRRPLSIIMILRNDNLYSAKMECTNKYCK</sequence>